<reference evidence="16" key="2">
    <citation type="submission" date="2020-04" db="EMBL/GenBank/DDBJ databases">
        <authorList>
            <person name="Tanveer F."/>
            <person name="Xie Y."/>
            <person name="Shinwari Z.K."/>
        </authorList>
    </citation>
    <scope>NUCLEOTIDE SEQUENCE</scope>
    <source>
        <strain evidence="16">MOSEL-ME25</strain>
    </source>
</reference>
<dbReference type="Gene3D" id="2.40.340.10">
    <property type="entry name" value="MoeA, C-terminal, domain IV"/>
    <property type="match status" value="1"/>
</dbReference>
<evidence type="ECO:0000313" key="15">
    <source>
        <dbReference type="EMBL" id="KIH71688.1"/>
    </source>
</evidence>
<dbReference type="InterPro" id="IPR005110">
    <property type="entry name" value="MoeA_linker/N"/>
</dbReference>
<evidence type="ECO:0000256" key="10">
    <source>
        <dbReference type="ARBA" id="ARBA00022842"/>
    </source>
</evidence>
<keyword evidence="10 13" id="KW-0460">Magnesium</keyword>
<dbReference type="Gene3D" id="3.90.105.10">
    <property type="entry name" value="Molybdopterin biosynthesis moea protein, domain 2"/>
    <property type="match status" value="1"/>
</dbReference>
<gene>
    <name evidence="16" type="ORF">F7P68_0004535</name>
    <name evidence="15" type="ORF">SN16_03220</name>
</gene>
<evidence type="ECO:0000256" key="1">
    <source>
        <dbReference type="ARBA" id="ARBA00001946"/>
    </source>
</evidence>
<reference evidence="16" key="3">
    <citation type="submission" date="2022-12" db="EMBL/GenBank/DDBJ databases">
        <title>Genome analysis and biological profiling of marine Salinicoccus roseus MOSEL-ME25.</title>
        <authorList>
            <person name="Mirza F.T."/>
            <person name="Xie Y."/>
            <person name="Shinwari Z.K."/>
        </authorList>
    </citation>
    <scope>NUCLEOTIDE SEQUENCE</scope>
    <source>
        <strain evidence="16">MOSEL-ME25</strain>
    </source>
</reference>
<comment type="caution">
    <text evidence="15">The sequence shown here is derived from an EMBL/GenBank/DDBJ whole genome shotgun (WGS) entry which is preliminary data.</text>
</comment>
<dbReference type="SUPFAM" id="SSF63882">
    <property type="entry name" value="MoeA N-terminal region -like"/>
    <property type="match status" value="1"/>
</dbReference>
<evidence type="ECO:0000256" key="2">
    <source>
        <dbReference type="ARBA" id="ARBA00002901"/>
    </source>
</evidence>
<evidence type="ECO:0000256" key="13">
    <source>
        <dbReference type="RuleBase" id="RU365090"/>
    </source>
</evidence>
<dbReference type="GO" id="GO:0006777">
    <property type="term" value="P:Mo-molybdopterin cofactor biosynthetic process"/>
    <property type="evidence" value="ECO:0007669"/>
    <property type="project" value="UniProtKB-UniRule"/>
</dbReference>
<keyword evidence="7 13" id="KW-0500">Molybdenum</keyword>
<dbReference type="InterPro" id="IPR036425">
    <property type="entry name" value="MoaB/Mog-like_dom_sf"/>
</dbReference>
<dbReference type="InterPro" id="IPR001453">
    <property type="entry name" value="MoaB/Mog_dom"/>
</dbReference>
<dbReference type="OrthoDB" id="9804758at2"/>
<dbReference type="EMBL" id="JABEVU030000001">
    <property type="protein sequence ID" value="MDB0579789.1"/>
    <property type="molecule type" value="Genomic_DNA"/>
</dbReference>
<dbReference type="EMBL" id="JXII01000002">
    <property type="protein sequence ID" value="KIH71688.1"/>
    <property type="molecule type" value="Genomic_DNA"/>
</dbReference>
<dbReference type="Pfam" id="PF00994">
    <property type="entry name" value="MoCF_biosynth"/>
    <property type="match status" value="1"/>
</dbReference>
<dbReference type="InterPro" id="IPR036688">
    <property type="entry name" value="MoeA_C_domain_IV_sf"/>
</dbReference>
<dbReference type="FunFam" id="3.40.980.10:FF:000004">
    <property type="entry name" value="Molybdopterin molybdenumtransferase"/>
    <property type="match status" value="1"/>
</dbReference>
<protein>
    <recommendedName>
        <fullName evidence="6 13">Molybdopterin molybdenumtransferase</fullName>
        <ecNumber evidence="5 13">2.10.1.1</ecNumber>
    </recommendedName>
</protein>
<evidence type="ECO:0000259" key="14">
    <source>
        <dbReference type="SMART" id="SM00852"/>
    </source>
</evidence>
<keyword evidence="9 13" id="KW-0479">Metal-binding</keyword>
<dbReference type="AlphaFoldDB" id="A0A0C2DNV5"/>
<dbReference type="InterPro" id="IPR036135">
    <property type="entry name" value="MoeA_linker/N_sf"/>
</dbReference>
<organism evidence="15 17">
    <name type="scientific">Salinicoccus roseus</name>
    <dbReference type="NCBI Taxonomy" id="45670"/>
    <lineage>
        <taxon>Bacteria</taxon>
        <taxon>Bacillati</taxon>
        <taxon>Bacillota</taxon>
        <taxon>Bacilli</taxon>
        <taxon>Bacillales</taxon>
        <taxon>Staphylococcaceae</taxon>
        <taxon>Salinicoccus</taxon>
    </lineage>
</organism>
<dbReference type="Gene3D" id="2.170.190.11">
    <property type="entry name" value="Molybdopterin biosynthesis moea protein, domain 3"/>
    <property type="match status" value="1"/>
</dbReference>
<dbReference type="SMART" id="SM00852">
    <property type="entry name" value="MoCF_biosynth"/>
    <property type="match status" value="1"/>
</dbReference>
<dbReference type="GO" id="GO:0046872">
    <property type="term" value="F:metal ion binding"/>
    <property type="evidence" value="ECO:0007669"/>
    <property type="project" value="UniProtKB-UniRule"/>
</dbReference>
<dbReference type="SUPFAM" id="SSF63867">
    <property type="entry name" value="MoeA C-terminal domain-like"/>
    <property type="match status" value="1"/>
</dbReference>
<dbReference type="RefSeq" id="WP_040105148.1">
    <property type="nucleotide sequence ID" value="NZ_JABEVU030000001.1"/>
</dbReference>
<evidence type="ECO:0000256" key="12">
    <source>
        <dbReference type="ARBA" id="ARBA00047317"/>
    </source>
</evidence>
<dbReference type="NCBIfam" id="NF045515">
    <property type="entry name" value="Glp_gephyrin"/>
    <property type="match status" value="1"/>
</dbReference>
<dbReference type="PANTHER" id="PTHR10192:SF5">
    <property type="entry name" value="GEPHYRIN"/>
    <property type="match status" value="1"/>
</dbReference>
<evidence type="ECO:0000313" key="16">
    <source>
        <dbReference type="EMBL" id="MDB0579789.1"/>
    </source>
</evidence>
<evidence type="ECO:0000256" key="8">
    <source>
        <dbReference type="ARBA" id="ARBA00022679"/>
    </source>
</evidence>
<keyword evidence="18" id="KW-1185">Reference proteome</keyword>
<dbReference type="EC" id="2.10.1.1" evidence="5 13"/>
<feature type="domain" description="MoaB/Mog" evidence="14">
    <location>
        <begin position="185"/>
        <end position="323"/>
    </location>
</feature>
<dbReference type="Pfam" id="PF03453">
    <property type="entry name" value="MoeA_N"/>
    <property type="match status" value="1"/>
</dbReference>
<dbReference type="GO" id="GO:0061599">
    <property type="term" value="F:molybdopterin molybdotransferase activity"/>
    <property type="evidence" value="ECO:0007669"/>
    <property type="project" value="UniProtKB-UniRule"/>
</dbReference>
<sequence length="418" mass="45344">MNLNRTPIPVTEAVERVVERIKPLSVETVSHTESYGRILGEDLKATMDVPLFDKSAMDGFAIRAADSSGASGENRVEFEVVAEVPAGSTSDYELKQNEAFRIMTGAPVPESADAVVMFEQTRQAENTFTVRKSFNAGENIAIRGEECREGETIVPEGTFINPGAVATLATFGYKHVKVYRQPIVGILATGSELVDIDAPLEPGKIRNSNGPMILSQLKRMNIDGRMYALEADDFDALLGRVRGMLQEVDAIITTGGVSVGDYDHLPKLYEALGAVELFNKVGMRPGSVTTVSMLDDTPLFGLSGNPSACYTGFELFARPALLKMMGHDRIHAPILDAVLDGDFKKANPFTRFVRAEIDYRDGRVYARPAGFNKSNAVTSIARSNGIIVLPGGTRGYEKGDGVKVMMTDMTTGTPQFDL</sequence>
<dbReference type="GO" id="GO:0005829">
    <property type="term" value="C:cytosol"/>
    <property type="evidence" value="ECO:0007669"/>
    <property type="project" value="TreeGrafter"/>
</dbReference>
<dbReference type="CDD" id="cd00887">
    <property type="entry name" value="MoeA"/>
    <property type="match status" value="1"/>
</dbReference>
<dbReference type="FunFam" id="2.170.190.11:FF:000001">
    <property type="entry name" value="Molybdopterin molybdenumtransferase"/>
    <property type="match status" value="1"/>
</dbReference>
<dbReference type="STRING" id="45670.SN16_03220"/>
<evidence type="ECO:0000256" key="11">
    <source>
        <dbReference type="ARBA" id="ARBA00023150"/>
    </source>
</evidence>
<evidence type="ECO:0000256" key="9">
    <source>
        <dbReference type="ARBA" id="ARBA00022723"/>
    </source>
</evidence>
<dbReference type="GeneID" id="77844549"/>
<dbReference type="Pfam" id="PF03454">
    <property type="entry name" value="MoeA_C"/>
    <property type="match status" value="1"/>
</dbReference>
<evidence type="ECO:0000313" key="17">
    <source>
        <dbReference type="Proteomes" id="UP000031546"/>
    </source>
</evidence>
<dbReference type="NCBIfam" id="TIGR00177">
    <property type="entry name" value="molyb_syn"/>
    <property type="match status" value="1"/>
</dbReference>
<dbReference type="InterPro" id="IPR038987">
    <property type="entry name" value="MoeA-like"/>
</dbReference>
<evidence type="ECO:0000313" key="18">
    <source>
        <dbReference type="Proteomes" id="UP000527860"/>
    </source>
</evidence>
<dbReference type="Gene3D" id="3.40.980.10">
    <property type="entry name" value="MoaB/Mog-like domain"/>
    <property type="match status" value="1"/>
</dbReference>
<dbReference type="SUPFAM" id="SSF53218">
    <property type="entry name" value="Molybdenum cofactor biosynthesis proteins"/>
    <property type="match status" value="1"/>
</dbReference>
<evidence type="ECO:0000256" key="7">
    <source>
        <dbReference type="ARBA" id="ARBA00022505"/>
    </source>
</evidence>
<keyword evidence="11 13" id="KW-0501">Molybdenum cofactor biosynthesis</keyword>
<dbReference type="Proteomes" id="UP000527860">
    <property type="component" value="Unassembled WGS sequence"/>
</dbReference>
<evidence type="ECO:0000256" key="5">
    <source>
        <dbReference type="ARBA" id="ARBA00013269"/>
    </source>
</evidence>
<comment type="catalytic activity">
    <reaction evidence="12">
        <text>adenylyl-molybdopterin + molybdate = Mo-molybdopterin + AMP + H(+)</text>
        <dbReference type="Rhea" id="RHEA:35047"/>
        <dbReference type="ChEBI" id="CHEBI:15378"/>
        <dbReference type="ChEBI" id="CHEBI:36264"/>
        <dbReference type="ChEBI" id="CHEBI:62727"/>
        <dbReference type="ChEBI" id="CHEBI:71302"/>
        <dbReference type="ChEBI" id="CHEBI:456215"/>
        <dbReference type="EC" id="2.10.1.1"/>
    </reaction>
</comment>
<comment type="similarity">
    <text evidence="4 13">Belongs to the MoeA family.</text>
</comment>
<dbReference type="UniPathway" id="UPA00344"/>
<proteinExistence type="inferred from homology"/>
<evidence type="ECO:0000256" key="3">
    <source>
        <dbReference type="ARBA" id="ARBA00005046"/>
    </source>
</evidence>
<dbReference type="Proteomes" id="UP000031546">
    <property type="component" value="Unassembled WGS sequence"/>
</dbReference>
<reference evidence="15 17" key="1">
    <citation type="submission" date="2015-01" db="EMBL/GenBank/DDBJ databases">
        <title>Genome sequences of high lactate-tolerant strain Salinicoccus roseus W12 with industrial interest.</title>
        <authorList>
            <person name="Wang H."/>
            <person name="Yu B."/>
        </authorList>
    </citation>
    <scope>NUCLEOTIDE SEQUENCE [LARGE SCALE GENOMIC DNA]</scope>
    <source>
        <strain evidence="15 17">W12</strain>
    </source>
</reference>
<comment type="cofactor">
    <cofactor evidence="1 13">
        <name>Mg(2+)</name>
        <dbReference type="ChEBI" id="CHEBI:18420"/>
    </cofactor>
</comment>
<keyword evidence="8 13" id="KW-0808">Transferase</keyword>
<dbReference type="InterPro" id="IPR005111">
    <property type="entry name" value="MoeA_C_domain_IV"/>
</dbReference>
<evidence type="ECO:0000256" key="4">
    <source>
        <dbReference type="ARBA" id="ARBA00010763"/>
    </source>
</evidence>
<dbReference type="PANTHER" id="PTHR10192">
    <property type="entry name" value="MOLYBDOPTERIN BIOSYNTHESIS PROTEIN"/>
    <property type="match status" value="1"/>
</dbReference>
<name>A0A0C2DNV5_9STAP</name>
<comment type="function">
    <text evidence="2 13">Catalyzes the insertion of molybdate into adenylated molybdopterin with the concomitant release of AMP.</text>
</comment>
<evidence type="ECO:0000256" key="6">
    <source>
        <dbReference type="ARBA" id="ARBA00021108"/>
    </source>
</evidence>
<comment type="pathway">
    <text evidence="3 13">Cofactor biosynthesis; molybdopterin biosynthesis.</text>
</comment>
<accession>A0A0C2DNV5</accession>